<name>A0AAN7GKJ6_9MYRT</name>
<dbReference type="AlphaFoldDB" id="A0AAN7GKJ6"/>
<reference evidence="2 3" key="1">
    <citation type="journal article" date="2023" name="Hortic Res">
        <title>Pangenome of water caltrop reveals structural variations and asymmetric subgenome divergence after allopolyploidization.</title>
        <authorList>
            <person name="Zhang X."/>
            <person name="Chen Y."/>
            <person name="Wang L."/>
            <person name="Yuan Y."/>
            <person name="Fang M."/>
            <person name="Shi L."/>
            <person name="Lu R."/>
            <person name="Comes H.P."/>
            <person name="Ma Y."/>
            <person name="Chen Y."/>
            <person name="Huang G."/>
            <person name="Zhou Y."/>
            <person name="Zheng Z."/>
            <person name="Qiu Y."/>
        </authorList>
    </citation>
    <scope>NUCLEOTIDE SEQUENCE [LARGE SCALE GENOMIC DNA]</scope>
    <source>
        <tissue evidence="2">Roots</tissue>
    </source>
</reference>
<accession>A0AAN7GKJ6</accession>
<keyword evidence="3" id="KW-1185">Reference proteome</keyword>
<organism evidence="2 3">
    <name type="scientific">Trapa incisa</name>
    <dbReference type="NCBI Taxonomy" id="236973"/>
    <lineage>
        <taxon>Eukaryota</taxon>
        <taxon>Viridiplantae</taxon>
        <taxon>Streptophyta</taxon>
        <taxon>Embryophyta</taxon>
        <taxon>Tracheophyta</taxon>
        <taxon>Spermatophyta</taxon>
        <taxon>Magnoliopsida</taxon>
        <taxon>eudicotyledons</taxon>
        <taxon>Gunneridae</taxon>
        <taxon>Pentapetalae</taxon>
        <taxon>rosids</taxon>
        <taxon>malvids</taxon>
        <taxon>Myrtales</taxon>
        <taxon>Lythraceae</taxon>
        <taxon>Trapa</taxon>
    </lineage>
</organism>
<proteinExistence type="predicted"/>
<comment type="caution">
    <text evidence="2">The sequence shown here is derived from an EMBL/GenBank/DDBJ whole genome shotgun (WGS) entry which is preliminary data.</text>
</comment>
<dbReference type="Proteomes" id="UP001345219">
    <property type="component" value="Chromosome 19"/>
</dbReference>
<evidence type="ECO:0000313" key="3">
    <source>
        <dbReference type="Proteomes" id="UP001345219"/>
    </source>
</evidence>
<gene>
    <name evidence="2" type="ORF">SAY87_024260</name>
</gene>
<protein>
    <submittedName>
        <fullName evidence="2">Uncharacterized protein</fullName>
    </submittedName>
</protein>
<evidence type="ECO:0000256" key="1">
    <source>
        <dbReference type="SAM" id="MobiDB-lite"/>
    </source>
</evidence>
<feature type="region of interest" description="Disordered" evidence="1">
    <location>
        <begin position="48"/>
        <end position="75"/>
    </location>
</feature>
<feature type="compositionally biased region" description="Basic and acidic residues" evidence="1">
    <location>
        <begin position="66"/>
        <end position="75"/>
    </location>
</feature>
<dbReference type="EMBL" id="JAXIOK010000024">
    <property type="protein sequence ID" value="KAK4740672.1"/>
    <property type="molecule type" value="Genomic_DNA"/>
</dbReference>
<sequence length="115" mass="11980">MLGGVTIRVGAGYEGGPTGGNSIVEGVVDEHVVGVVYLEGKVAPGVGQAREEGDGAGGGFRRRRPVAAERGEGHALRRRMSHRRVAVLVMMILHGCCCCGGGRETDIVRNGNQGR</sequence>
<evidence type="ECO:0000313" key="2">
    <source>
        <dbReference type="EMBL" id="KAK4740672.1"/>
    </source>
</evidence>